<dbReference type="InterPro" id="IPR047149">
    <property type="entry name" value="KIF11-like"/>
</dbReference>
<evidence type="ECO:0000256" key="8">
    <source>
        <dbReference type="PROSITE-ProRule" id="PRU00283"/>
    </source>
</evidence>
<evidence type="ECO:0000256" key="7">
    <source>
        <dbReference type="ARBA" id="ARBA00023212"/>
    </source>
</evidence>
<dbReference type="Pfam" id="PF00225">
    <property type="entry name" value="Kinesin"/>
    <property type="match status" value="1"/>
</dbReference>
<dbReference type="GeneID" id="126888011"/>
<dbReference type="InterPro" id="IPR019821">
    <property type="entry name" value="Kinesin_motor_CS"/>
</dbReference>
<reference evidence="11" key="1">
    <citation type="submission" date="2025-05" db="UniProtKB">
        <authorList>
            <consortium name="EnsemblMetazoa"/>
        </authorList>
    </citation>
    <scope>IDENTIFICATION</scope>
</reference>
<evidence type="ECO:0000313" key="11">
    <source>
        <dbReference type="EnsemblMetazoa" id="XP_050511959.1"/>
    </source>
</evidence>
<keyword evidence="7" id="KW-0206">Cytoskeleton</keyword>
<sequence>MTSMVQKRKTPQHLQNVKVVVRIRLLLKQEEEQNVKSVVKAHTYRELVLKEKKYSFDRVFKPTATQIELYLNFIAPLIHDVVEGYNCTVFAYGQTGTGKTYTMTGEKCNLVGNWREDVFAMSRWVLLKSSGIRAAFHIFHELDKLSKVDVNVKVSYIELYNEEIRDSLSDNENILQMYSDNKGSVTISGLTEISVRNGEDICKYLKRGIVKRQIASTLMNHQSSRSHTVFTISINTRESTVCGDDILKAGKINLVDLAGNENIAKSGRKEIRAVELANINKSLLTLGRVIHALADKSHKHVPYRDSKLTRILQDSLGGHTKTAMIATVSPAINSHEETSSTLEYASRARDIKNTPTVNEKMTNNDVIEGLVKEIDKLQKDLDAARSGTGFYVNKENYEKMIDAIIAVTGEHLTTDELMDRKAERIRNLEDRLYSRMREFDETVQQCKK</sequence>
<feature type="binding site" evidence="8">
    <location>
        <begin position="93"/>
        <end position="100"/>
    </location>
    <ligand>
        <name>ATP</name>
        <dbReference type="ChEBI" id="CHEBI:30616"/>
    </ligand>
</feature>
<keyword evidence="12" id="KW-1185">Reference proteome</keyword>
<evidence type="ECO:0000256" key="2">
    <source>
        <dbReference type="ARBA" id="ARBA00022490"/>
    </source>
</evidence>
<evidence type="ECO:0000256" key="1">
    <source>
        <dbReference type="ARBA" id="ARBA00004245"/>
    </source>
</evidence>
<dbReference type="InterPro" id="IPR036961">
    <property type="entry name" value="Kinesin_motor_dom_sf"/>
</dbReference>
<proteinExistence type="inferred from homology"/>
<evidence type="ECO:0000256" key="6">
    <source>
        <dbReference type="ARBA" id="ARBA00023175"/>
    </source>
</evidence>
<dbReference type="SUPFAM" id="SSF52540">
    <property type="entry name" value="P-loop containing nucleoside triphosphate hydrolases"/>
    <property type="match status" value="1"/>
</dbReference>
<dbReference type="PRINTS" id="PR00380">
    <property type="entry name" value="KINESINHEAVY"/>
</dbReference>
<organism evidence="11 12">
    <name type="scientific">Diabrotica virgifera virgifera</name>
    <name type="common">western corn rootworm</name>
    <dbReference type="NCBI Taxonomy" id="50390"/>
    <lineage>
        <taxon>Eukaryota</taxon>
        <taxon>Metazoa</taxon>
        <taxon>Ecdysozoa</taxon>
        <taxon>Arthropoda</taxon>
        <taxon>Hexapoda</taxon>
        <taxon>Insecta</taxon>
        <taxon>Pterygota</taxon>
        <taxon>Neoptera</taxon>
        <taxon>Endopterygota</taxon>
        <taxon>Coleoptera</taxon>
        <taxon>Polyphaga</taxon>
        <taxon>Cucujiformia</taxon>
        <taxon>Chrysomeloidea</taxon>
        <taxon>Chrysomelidae</taxon>
        <taxon>Galerucinae</taxon>
        <taxon>Diabroticina</taxon>
        <taxon>Diabroticites</taxon>
        <taxon>Diabrotica</taxon>
    </lineage>
</organism>
<keyword evidence="3 9" id="KW-0493">Microtubule</keyword>
<keyword evidence="5 8" id="KW-0067">ATP-binding</keyword>
<dbReference type="InterPro" id="IPR027417">
    <property type="entry name" value="P-loop_NTPase"/>
</dbReference>
<dbReference type="PROSITE" id="PS50067">
    <property type="entry name" value="KINESIN_MOTOR_2"/>
    <property type="match status" value="1"/>
</dbReference>
<dbReference type="PANTHER" id="PTHR47970:SF12">
    <property type="entry name" value="KINESIN FAMILY MEMBER 11"/>
    <property type="match status" value="1"/>
</dbReference>
<comment type="subcellular location">
    <subcellularLocation>
        <location evidence="1">Cytoplasm</location>
        <location evidence="1">Cytoskeleton</location>
    </subcellularLocation>
</comment>
<protein>
    <recommendedName>
        <fullName evidence="9">Kinesin-like protein</fullName>
    </recommendedName>
</protein>
<dbReference type="SMART" id="SM00129">
    <property type="entry name" value="KISc"/>
    <property type="match status" value="1"/>
</dbReference>
<keyword evidence="6 8" id="KW-0505">Motor protein</keyword>
<evidence type="ECO:0000256" key="4">
    <source>
        <dbReference type="ARBA" id="ARBA00022741"/>
    </source>
</evidence>
<accession>A0ABM5KP43</accession>
<keyword evidence="4 8" id="KW-0547">Nucleotide-binding</keyword>
<dbReference type="PROSITE" id="PS00411">
    <property type="entry name" value="KINESIN_MOTOR_1"/>
    <property type="match status" value="1"/>
</dbReference>
<dbReference type="EnsemblMetazoa" id="XM_050656002.1">
    <property type="protein sequence ID" value="XP_050511959.1"/>
    <property type="gene ID" value="LOC126888011"/>
</dbReference>
<evidence type="ECO:0000256" key="3">
    <source>
        <dbReference type="ARBA" id="ARBA00022701"/>
    </source>
</evidence>
<evidence type="ECO:0000256" key="9">
    <source>
        <dbReference type="RuleBase" id="RU000394"/>
    </source>
</evidence>
<dbReference type="InterPro" id="IPR001752">
    <property type="entry name" value="Kinesin_motor_dom"/>
</dbReference>
<dbReference type="Gene3D" id="3.40.850.10">
    <property type="entry name" value="Kinesin motor domain"/>
    <property type="match status" value="1"/>
</dbReference>
<keyword evidence="2" id="KW-0963">Cytoplasm</keyword>
<dbReference type="Proteomes" id="UP001652700">
    <property type="component" value="Unplaced"/>
</dbReference>
<feature type="domain" description="Kinesin motor" evidence="10">
    <location>
        <begin position="16"/>
        <end position="351"/>
    </location>
</feature>
<evidence type="ECO:0000313" key="12">
    <source>
        <dbReference type="Proteomes" id="UP001652700"/>
    </source>
</evidence>
<name>A0ABM5KP43_DIAVI</name>
<evidence type="ECO:0000256" key="5">
    <source>
        <dbReference type="ARBA" id="ARBA00022840"/>
    </source>
</evidence>
<dbReference type="PANTHER" id="PTHR47970">
    <property type="entry name" value="KINESIN-LIKE PROTEIN KIF11"/>
    <property type="match status" value="1"/>
</dbReference>
<dbReference type="RefSeq" id="XP_050511959.1">
    <property type="nucleotide sequence ID" value="XM_050656002.1"/>
</dbReference>
<comment type="similarity">
    <text evidence="8 9">Belongs to the TRAFAC class myosin-kinesin ATPase superfamily. Kinesin family.</text>
</comment>
<evidence type="ECO:0000259" key="10">
    <source>
        <dbReference type="PROSITE" id="PS50067"/>
    </source>
</evidence>